<reference evidence="3 4" key="1">
    <citation type="submission" date="2021-01" db="EMBL/GenBank/DDBJ databases">
        <title>Diatom-associated Roseobacters Show Island Model of Population Structure.</title>
        <authorList>
            <person name="Qu L."/>
            <person name="Feng X."/>
            <person name="Chen Y."/>
            <person name="Li L."/>
            <person name="Wang X."/>
            <person name="Hu Z."/>
            <person name="Wang H."/>
            <person name="Luo H."/>
        </authorList>
    </citation>
    <scope>NUCLEOTIDE SEQUENCE [LARGE SCALE GENOMIC DNA]</scope>
    <source>
        <strain evidence="3 4">TR60-84</strain>
    </source>
</reference>
<evidence type="ECO:0000259" key="2">
    <source>
        <dbReference type="Pfam" id="PF20434"/>
    </source>
</evidence>
<feature type="domain" description="BD-FAE-like" evidence="2">
    <location>
        <begin position="65"/>
        <end position="165"/>
    </location>
</feature>
<evidence type="ECO:0000313" key="3">
    <source>
        <dbReference type="EMBL" id="MBM1714670.1"/>
    </source>
</evidence>
<dbReference type="AlphaFoldDB" id="A0AAE2VZD8"/>
<dbReference type="PANTHER" id="PTHR48081:SF33">
    <property type="entry name" value="KYNURENINE FORMAMIDASE"/>
    <property type="match status" value="1"/>
</dbReference>
<dbReference type="Pfam" id="PF20434">
    <property type="entry name" value="BD-FAE"/>
    <property type="match status" value="1"/>
</dbReference>
<dbReference type="InterPro" id="IPR029058">
    <property type="entry name" value="AB_hydrolase_fold"/>
</dbReference>
<dbReference type="InterPro" id="IPR050300">
    <property type="entry name" value="GDXG_lipolytic_enzyme"/>
</dbReference>
<name>A0AAE2VZD8_9RHOB</name>
<dbReference type="RefSeq" id="WP_203242692.1">
    <property type="nucleotide sequence ID" value="NZ_JAFBRH010000003.1"/>
</dbReference>
<evidence type="ECO:0000313" key="4">
    <source>
        <dbReference type="Proteomes" id="UP000732193"/>
    </source>
</evidence>
<organism evidence="3 4">
    <name type="scientific">Sulfitobacter geojensis</name>
    <dbReference type="NCBI Taxonomy" id="1342299"/>
    <lineage>
        <taxon>Bacteria</taxon>
        <taxon>Pseudomonadati</taxon>
        <taxon>Pseudomonadota</taxon>
        <taxon>Alphaproteobacteria</taxon>
        <taxon>Rhodobacterales</taxon>
        <taxon>Roseobacteraceae</taxon>
        <taxon>Sulfitobacter</taxon>
    </lineage>
</organism>
<comment type="caution">
    <text evidence="3">The sequence shown here is derived from an EMBL/GenBank/DDBJ whole genome shotgun (WGS) entry which is preliminary data.</text>
</comment>
<dbReference type="InterPro" id="IPR049492">
    <property type="entry name" value="BD-FAE-like_dom"/>
</dbReference>
<dbReference type="Proteomes" id="UP000732193">
    <property type="component" value="Unassembled WGS sequence"/>
</dbReference>
<protein>
    <submittedName>
        <fullName evidence="3">Alpha/beta fold hydrolase</fullName>
    </submittedName>
</protein>
<keyword evidence="1 3" id="KW-0378">Hydrolase</keyword>
<dbReference type="Gene3D" id="3.40.50.1820">
    <property type="entry name" value="alpha/beta hydrolase"/>
    <property type="match status" value="1"/>
</dbReference>
<gene>
    <name evidence="3" type="ORF">JQV55_13945</name>
</gene>
<dbReference type="EMBL" id="JAFBRM010000003">
    <property type="protein sequence ID" value="MBM1714670.1"/>
    <property type="molecule type" value="Genomic_DNA"/>
</dbReference>
<dbReference type="PANTHER" id="PTHR48081">
    <property type="entry name" value="AB HYDROLASE SUPERFAMILY PROTEIN C4A8.06C"/>
    <property type="match status" value="1"/>
</dbReference>
<accession>A0AAE2VZD8</accession>
<proteinExistence type="predicted"/>
<sequence>MDSRFDKPMALSVEQLDFQLSPSLSAKDAGAALNAMVAQTLAAQRDPALDVQIDVPYGPRPRQKLDIYKPKDADNAPKPAIVFIHGGFWQEGDKSVSGFAASRFAALGWASVSLGYSLTPDVSLTELIAEIHDGLQYIAANAAALGIDADKIILAGHSAGGHLVASVICDVLGRGVHRLIRGAVLISGVFELAPIARSYVNDLTRMTDAETNTLSPLRHRVKAQVPVHILIGSDEPEAFQVQSAVLHDSWASDVPQLTFHMAAGRDHFDVLEELCAPTSVTVRSILKMIGQTAED</sequence>
<dbReference type="SUPFAM" id="SSF53474">
    <property type="entry name" value="alpha/beta-Hydrolases"/>
    <property type="match status" value="1"/>
</dbReference>
<keyword evidence="4" id="KW-1185">Reference proteome</keyword>
<dbReference type="GO" id="GO:0016787">
    <property type="term" value="F:hydrolase activity"/>
    <property type="evidence" value="ECO:0007669"/>
    <property type="project" value="UniProtKB-KW"/>
</dbReference>
<evidence type="ECO:0000256" key="1">
    <source>
        <dbReference type="ARBA" id="ARBA00022801"/>
    </source>
</evidence>